<name>A0A7S3VH83_9STRA</name>
<feature type="region of interest" description="Disordered" evidence="1">
    <location>
        <begin position="70"/>
        <end position="142"/>
    </location>
</feature>
<evidence type="ECO:0000256" key="3">
    <source>
        <dbReference type="SAM" id="SignalP"/>
    </source>
</evidence>
<keyword evidence="3" id="KW-0732">Signal</keyword>
<keyword evidence="2" id="KW-1133">Transmembrane helix</keyword>
<protein>
    <submittedName>
        <fullName evidence="4">Uncharacterized protein</fullName>
    </submittedName>
</protein>
<proteinExistence type="predicted"/>
<accession>A0A7S3VH83</accession>
<feature type="transmembrane region" description="Helical" evidence="2">
    <location>
        <begin position="153"/>
        <end position="174"/>
    </location>
</feature>
<feature type="chain" id="PRO_5031371245" evidence="3">
    <location>
        <begin position="21"/>
        <end position="236"/>
    </location>
</feature>
<evidence type="ECO:0000256" key="1">
    <source>
        <dbReference type="SAM" id="MobiDB-lite"/>
    </source>
</evidence>
<evidence type="ECO:0000256" key="2">
    <source>
        <dbReference type="SAM" id="Phobius"/>
    </source>
</evidence>
<dbReference type="AlphaFoldDB" id="A0A7S3VH83"/>
<reference evidence="4" key="1">
    <citation type="submission" date="2021-01" db="EMBL/GenBank/DDBJ databases">
        <authorList>
            <person name="Corre E."/>
            <person name="Pelletier E."/>
            <person name="Niang G."/>
            <person name="Scheremetjew M."/>
            <person name="Finn R."/>
            <person name="Kale V."/>
            <person name="Holt S."/>
            <person name="Cochrane G."/>
            <person name="Meng A."/>
            <person name="Brown T."/>
            <person name="Cohen L."/>
        </authorList>
    </citation>
    <scope>NUCLEOTIDE SEQUENCE</scope>
    <source>
        <strain evidence="4">MM31A-1</strain>
    </source>
</reference>
<dbReference type="EMBL" id="HBIO01031774">
    <property type="protein sequence ID" value="CAE0479511.1"/>
    <property type="molecule type" value="Transcribed_RNA"/>
</dbReference>
<keyword evidence="2" id="KW-0812">Transmembrane</keyword>
<evidence type="ECO:0000313" key="4">
    <source>
        <dbReference type="EMBL" id="CAE0479511.1"/>
    </source>
</evidence>
<feature type="compositionally biased region" description="Low complexity" evidence="1">
    <location>
        <begin position="70"/>
        <end position="138"/>
    </location>
</feature>
<feature type="signal peptide" evidence="3">
    <location>
        <begin position="1"/>
        <end position="20"/>
    </location>
</feature>
<sequence>MRLWLPWLLLLLLSRQTILALVEDAKSEKTVAEEMLADESEFDTESSTAEKESMPLRFLRRLSNNYKYNYGNNNNYNNQSSSSSYNSGSNNNYSTYSNNNSNSNSNSNYNSSSSYNSNSNSNSSYNSNSSSNSSSYSNRSQGSGGGMPGVLKFLLFGFVLFVCLFGYLIIWPIVSHRLRPKDRPFKSVRLKKRKNNQNDEESGVNYINMDAATYMTKKKMKVWTKNVSRLANGGGR</sequence>
<organism evidence="4">
    <name type="scientific">Chaetoceros debilis</name>
    <dbReference type="NCBI Taxonomy" id="122233"/>
    <lineage>
        <taxon>Eukaryota</taxon>
        <taxon>Sar</taxon>
        <taxon>Stramenopiles</taxon>
        <taxon>Ochrophyta</taxon>
        <taxon>Bacillariophyta</taxon>
        <taxon>Coscinodiscophyceae</taxon>
        <taxon>Chaetocerotophycidae</taxon>
        <taxon>Chaetocerotales</taxon>
        <taxon>Chaetocerotaceae</taxon>
        <taxon>Chaetoceros</taxon>
    </lineage>
</organism>
<gene>
    <name evidence="4" type="ORF">CDEB00056_LOCUS24365</name>
</gene>
<keyword evidence="2" id="KW-0472">Membrane</keyword>